<keyword evidence="2" id="KW-0238">DNA-binding</keyword>
<dbReference type="SMART" id="SM00530">
    <property type="entry name" value="HTH_XRE"/>
    <property type="match status" value="1"/>
</dbReference>
<evidence type="ECO:0000313" key="2">
    <source>
        <dbReference type="EMBL" id="SDM54382.1"/>
    </source>
</evidence>
<sequence>MTKELRKLRTDFDYTQSDLAELLGLKQTSSYSRKENGKVAFSIEEVKKLKQIFKLSTEDVVKIFLN</sequence>
<dbReference type="Gene3D" id="1.10.260.40">
    <property type="entry name" value="lambda repressor-like DNA-binding domains"/>
    <property type="match status" value="1"/>
</dbReference>
<evidence type="ECO:0000259" key="1">
    <source>
        <dbReference type="PROSITE" id="PS50943"/>
    </source>
</evidence>
<dbReference type="CDD" id="cd00093">
    <property type="entry name" value="HTH_XRE"/>
    <property type="match status" value="1"/>
</dbReference>
<dbReference type="RefSeq" id="WP_092727749.1">
    <property type="nucleotide sequence ID" value="NZ_FNGW01000014.1"/>
</dbReference>
<dbReference type="GO" id="GO:0003677">
    <property type="term" value="F:DNA binding"/>
    <property type="evidence" value="ECO:0007669"/>
    <property type="project" value="UniProtKB-KW"/>
</dbReference>
<protein>
    <submittedName>
        <fullName evidence="2">DNA-binding transcriptional regulator, XRE-family HTH domain</fullName>
    </submittedName>
</protein>
<dbReference type="PROSITE" id="PS50943">
    <property type="entry name" value="HTH_CROC1"/>
    <property type="match status" value="1"/>
</dbReference>
<dbReference type="InterPro" id="IPR001387">
    <property type="entry name" value="Cro/C1-type_HTH"/>
</dbReference>
<dbReference type="EMBL" id="FNGW01000014">
    <property type="protein sequence ID" value="SDM54382.1"/>
    <property type="molecule type" value="Genomic_DNA"/>
</dbReference>
<reference evidence="2 3" key="1">
    <citation type="submission" date="2016-10" db="EMBL/GenBank/DDBJ databases">
        <authorList>
            <person name="de Groot N.N."/>
        </authorList>
    </citation>
    <scope>NUCLEOTIDE SEQUENCE [LARGE SCALE GENOMIC DNA]</scope>
    <source>
        <strain evidence="2 3">DSM 797</strain>
    </source>
</reference>
<dbReference type="SUPFAM" id="SSF47413">
    <property type="entry name" value="lambda repressor-like DNA-binding domains"/>
    <property type="match status" value="1"/>
</dbReference>
<dbReference type="STRING" id="1121325.SAMN04515677_11469"/>
<dbReference type="Pfam" id="PF01381">
    <property type="entry name" value="HTH_3"/>
    <property type="match status" value="1"/>
</dbReference>
<organism evidence="2 3">
    <name type="scientific">Romboutsia lituseburensis DSM 797</name>
    <dbReference type="NCBI Taxonomy" id="1121325"/>
    <lineage>
        <taxon>Bacteria</taxon>
        <taxon>Bacillati</taxon>
        <taxon>Bacillota</taxon>
        <taxon>Clostridia</taxon>
        <taxon>Peptostreptococcales</taxon>
        <taxon>Peptostreptococcaceae</taxon>
        <taxon>Romboutsia</taxon>
    </lineage>
</organism>
<name>A0A1G9U3D3_9FIRM</name>
<accession>A0A1G9U3D3</accession>
<dbReference type="AlphaFoldDB" id="A0A1G9U3D3"/>
<feature type="domain" description="HTH cro/C1-type" evidence="1">
    <location>
        <begin position="5"/>
        <end position="60"/>
    </location>
</feature>
<gene>
    <name evidence="2" type="ORF">SAMN04515677_11469</name>
</gene>
<evidence type="ECO:0000313" key="3">
    <source>
        <dbReference type="Proteomes" id="UP000199068"/>
    </source>
</evidence>
<dbReference type="Proteomes" id="UP000199068">
    <property type="component" value="Unassembled WGS sequence"/>
</dbReference>
<keyword evidence="3" id="KW-1185">Reference proteome</keyword>
<proteinExistence type="predicted"/>
<dbReference type="InterPro" id="IPR010982">
    <property type="entry name" value="Lambda_DNA-bd_dom_sf"/>
</dbReference>